<dbReference type="Proteomes" id="UP000735302">
    <property type="component" value="Unassembled WGS sequence"/>
</dbReference>
<comment type="caution">
    <text evidence="2">The sequence shown here is derived from an EMBL/GenBank/DDBJ whole genome shotgun (WGS) entry which is preliminary data.</text>
</comment>
<proteinExistence type="predicted"/>
<feature type="region of interest" description="Disordered" evidence="1">
    <location>
        <begin position="1"/>
        <end position="47"/>
    </location>
</feature>
<sequence length="172" mass="18635">MLEAENGAHTNKAMRENICNSSQSETRSVNNMAANGDTPHSLKAEPDMGILPQANNISVRKRICDSSESETGLVKNLALNGDTPHFSRIESGMDTHSNTNNVNVSKNICNYSESETGSAKILAVKGDTFQCSKVESEVNTLNKKAVNGDAMQDSASDAERRCHYNRACEVDP</sequence>
<feature type="compositionally biased region" description="Polar residues" evidence="1">
    <location>
        <begin position="18"/>
        <end position="33"/>
    </location>
</feature>
<evidence type="ECO:0000256" key="1">
    <source>
        <dbReference type="SAM" id="MobiDB-lite"/>
    </source>
</evidence>
<organism evidence="2 3">
    <name type="scientific">Plakobranchus ocellatus</name>
    <dbReference type="NCBI Taxonomy" id="259542"/>
    <lineage>
        <taxon>Eukaryota</taxon>
        <taxon>Metazoa</taxon>
        <taxon>Spiralia</taxon>
        <taxon>Lophotrochozoa</taxon>
        <taxon>Mollusca</taxon>
        <taxon>Gastropoda</taxon>
        <taxon>Heterobranchia</taxon>
        <taxon>Euthyneura</taxon>
        <taxon>Panpulmonata</taxon>
        <taxon>Sacoglossa</taxon>
        <taxon>Placobranchoidea</taxon>
        <taxon>Plakobranchidae</taxon>
        <taxon>Plakobranchus</taxon>
    </lineage>
</organism>
<reference evidence="2 3" key="1">
    <citation type="journal article" date="2021" name="Elife">
        <title>Chloroplast acquisition without the gene transfer in kleptoplastic sea slugs, Plakobranchus ocellatus.</title>
        <authorList>
            <person name="Maeda T."/>
            <person name="Takahashi S."/>
            <person name="Yoshida T."/>
            <person name="Shimamura S."/>
            <person name="Takaki Y."/>
            <person name="Nagai Y."/>
            <person name="Toyoda A."/>
            <person name="Suzuki Y."/>
            <person name="Arimoto A."/>
            <person name="Ishii H."/>
            <person name="Satoh N."/>
            <person name="Nishiyama T."/>
            <person name="Hasebe M."/>
            <person name="Maruyama T."/>
            <person name="Minagawa J."/>
            <person name="Obokata J."/>
            <person name="Shigenobu S."/>
        </authorList>
    </citation>
    <scope>NUCLEOTIDE SEQUENCE [LARGE SCALE GENOMIC DNA]</scope>
</reference>
<dbReference type="AlphaFoldDB" id="A0AAV3Z9G2"/>
<name>A0AAV3Z9G2_9GAST</name>
<evidence type="ECO:0000313" key="3">
    <source>
        <dbReference type="Proteomes" id="UP000735302"/>
    </source>
</evidence>
<protein>
    <submittedName>
        <fullName evidence="2">Uncharacterized protein</fullName>
    </submittedName>
</protein>
<evidence type="ECO:0000313" key="2">
    <source>
        <dbReference type="EMBL" id="GFN91876.1"/>
    </source>
</evidence>
<accession>A0AAV3Z9G2</accession>
<dbReference type="EMBL" id="BLXT01002187">
    <property type="protein sequence ID" value="GFN91876.1"/>
    <property type="molecule type" value="Genomic_DNA"/>
</dbReference>
<keyword evidence="3" id="KW-1185">Reference proteome</keyword>
<gene>
    <name evidence="2" type="ORF">PoB_001838200</name>
</gene>